<dbReference type="Pfam" id="PF09752">
    <property type="entry name" value="ABHD18"/>
    <property type="match status" value="1"/>
</dbReference>
<accession>A0A819BZS1</accession>
<dbReference type="SMART" id="SM00244">
    <property type="entry name" value="PHB"/>
    <property type="match status" value="1"/>
</dbReference>
<evidence type="ECO:0000313" key="5">
    <source>
        <dbReference type="Proteomes" id="UP000663865"/>
    </source>
</evidence>
<evidence type="ECO:0000256" key="1">
    <source>
        <dbReference type="ARBA" id="ARBA00009658"/>
    </source>
</evidence>
<comment type="caution">
    <text evidence="3">The sequence shown here is derived from an EMBL/GenBank/DDBJ whole genome shotgun (WGS) entry which is preliminary data.</text>
</comment>
<feature type="domain" description="Band 7" evidence="2">
    <location>
        <begin position="27"/>
        <end position="188"/>
    </location>
</feature>
<dbReference type="AlphaFoldDB" id="A0A819BZS1"/>
<dbReference type="GO" id="GO:0007005">
    <property type="term" value="P:mitochondrion organization"/>
    <property type="evidence" value="ECO:0007669"/>
    <property type="project" value="TreeGrafter"/>
</dbReference>
<proteinExistence type="inferred from homology"/>
<dbReference type="PANTHER" id="PTHR23222">
    <property type="entry name" value="PROHIBITIN"/>
    <property type="match status" value="1"/>
</dbReference>
<dbReference type="PANTHER" id="PTHR23222:SF0">
    <property type="entry name" value="PROHIBITIN 1"/>
    <property type="match status" value="1"/>
</dbReference>
<protein>
    <recommendedName>
        <fullName evidence="2">Band 7 domain-containing protein</fullName>
    </recommendedName>
</protein>
<dbReference type="FunFam" id="3.30.479.30:FF:000001">
    <property type="entry name" value="Prohibitin 2"/>
    <property type="match status" value="1"/>
</dbReference>
<evidence type="ECO:0000313" key="4">
    <source>
        <dbReference type="EMBL" id="CAF4463721.1"/>
    </source>
</evidence>
<evidence type="ECO:0000313" key="3">
    <source>
        <dbReference type="EMBL" id="CAF3810429.1"/>
    </source>
</evidence>
<gene>
    <name evidence="3" type="ORF">KIK155_LOCUS32960</name>
    <name evidence="4" type="ORF">TOA249_LOCUS349</name>
</gene>
<dbReference type="Proteomes" id="UP000663865">
    <property type="component" value="Unassembled WGS sequence"/>
</dbReference>
<dbReference type="Pfam" id="PF01145">
    <property type="entry name" value="Band_7"/>
    <property type="match status" value="1"/>
</dbReference>
<dbReference type="InterPro" id="IPR001107">
    <property type="entry name" value="Band_7"/>
</dbReference>
<comment type="similarity">
    <text evidence="1">Belongs to the prohibitin family.</text>
</comment>
<reference evidence="3" key="1">
    <citation type="submission" date="2021-02" db="EMBL/GenBank/DDBJ databases">
        <authorList>
            <person name="Nowell W R."/>
        </authorList>
    </citation>
    <scope>NUCLEOTIDE SEQUENCE</scope>
</reference>
<dbReference type="GO" id="GO:0016020">
    <property type="term" value="C:membrane"/>
    <property type="evidence" value="ECO:0007669"/>
    <property type="project" value="InterPro"/>
</dbReference>
<dbReference type="Proteomes" id="UP000663838">
    <property type="component" value="Unassembled WGS sequence"/>
</dbReference>
<dbReference type="InterPro" id="IPR036013">
    <property type="entry name" value="Band_7/SPFH_dom_sf"/>
</dbReference>
<dbReference type="CDD" id="cd03401">
    <property type="entry name" value="SPFH_prohibitin"/>
    <property type="match status" value="1"/>
</dbReference>
<dbReference type="PRINTS" id="PR00679">
    <property type="entry name" value="PROHIBITIN"/>
</dbReference>
<dbReference type="Gene3D" id="3.40.50.1820">
    <property type="entry name" value="alpha/beta hydrolase"/>
    <property type="match status" value="1"/>
</dbReference>
<dbReference type="EMBL" id="CAJOBS010000007">
    <property type="protein sequence ID" value="CAF4463721.1"/>
    <property type="molecule type" value="Genomic_DNA"/>
</dbReference>
<dbReference type="Gene3D" id="3.30.479.30">
    <property type="entry name" value="Band 7 domain"/>
    <property type="match status" value="1"/>
</dbReference>
<evidence type="ECO:0000259" key="2">
    <source>
        <dbReference type="SMART" id="SM00244"/>
    </source>
</evidence>
<dbReference type="GO" id="GO:0005739">
    <property type="term" value="C:mitochondrion"/>
    <property type="evidence" value="ECO:0007669"/>
    <property type="project" value="TreeGrafter"/>
</dbReference>
<dbReference type="InterPro" id="IPR000163">
    <property type="entry name" value="Prohibitin"/>
</dbReference>
<dbReference type="InterPro" id="IPR029058">
    <property type="entry name" value="AB_hydrolase_fold"/>
</dbReference>
<sequence>MASSRLFNNIGRLGIGLAIAGGAINSMLYNVDGGHRAVIFDRFQGVKPDVIGEGTHFMIPWLHRPIIFDIRTRPRSIPSITGTKDLQTINITLRILYRPRAEILPKIFTNLGLDYEERVLPSITNEVLKSVVAQFDAIELITQRTLISQRVSELLTERAAQFGLLLDDISITHVSFGPEFTSAVELKQVAQQDAEKQRFLVEKAEQSRQANVIAAEGDARAADLIGKALGEAGDGLIELRRIEAAEDIAGQLSKSRNIVYLPHGPQMLLNISDDIKDSSTIERMNFDNIFRRFILTQSFVRGWGNPLHLQEIFMYRRDKIGVRDECLKLVPAESVQDNTIEIVKQEIKGDCTYIHGRFRSPLADYLPNLVPPEIATAHFQLILPRDHRLGIDPIPIGLCYAGTGDHGFSRRRLVTAVPLINQYRIASILLENPYYGLRKPPQQSRSSLFYVTDLYIMGKALILETLVLLHWCQKMKLTPAILHGFSLGGHMASLAFTNWPGPLSLLSCASWSTSSTVYCDGVLSRTIPWALLKQQFYENKAYQTFYEYLRERNRSTDSNVTIADPIKDMMRLLMDEFTSLFNYSRPVQSNISNALFIACINDGYIIRDGIPHMNDLWPGCHIRYIPRGHISAFLLNQSGFHDAVAEMLQRQQPDVKLKKYPIITPASIASPGKP</sequence>
<dbReference type="InterPro" id="IPR019149">
    <property type="entry name" value="ABHD18"/>
</dbReference>
<dbReference type="SUPFAM" id="SSF53474">
    <property type="entry name" value="alpha/beta-Hydrolases"/>
    <property type="match status" value="1"/>
</dbReference>
<dbReference type="SUPFAM" id="SSF117892">
    <property type="entry name" value="Band 7/SPFH domain"/>
    <property type="match status" value="1"/>
</dbReference>
<organism evidence="3 5">
    <name type="scientific">Rotaria socialis</name>
    <dbReference type="NCBI Taxonomy" id="392032"/>
    <lineage>
        <taxon>Eukaryota</taxon>
        <taxon>Metazoa</taxon>
        <taxon>Spiralia</taxon>
        <taxon>Gnathifera</taxon>
        <taxon>Rotifera</taxon>
        <taxon>Eurotatoria</taxon>
        <taxon>Bdelloidea</taxon>
        <taxon>Philodinida</taxon>
        <taxon>Philodinidae</taxon>
        <taxon>Rotaria</taxon>
    </lineage>
</organism>
<dbReference type="EMBL" id="CAJNYV010006216">
    <property type="protein sequence ID" value="CAF3810429.1"/>
    <property type="molecule type" value="Genomic_DNA"/>
</dbReference>
<name>A0A819BZS1_9BILA</name>